<feature type="region of interest" description="Disordered" evidence="1">
    <location>
        <begin position="136"/>
        <end position="168"/>
    </location>
</feature>
<evidence type="ECO:0000313" key="3">
    <source>
        <dbReference type="Proteomes" id="UP001431209"/>
    </source>
</evidence>
<dbReference type="EMBL" id="JAOPGA020001643">
    <property type="protein sequence ID" value="KAL0490120.1"/>
    <property type="molecule type" value="Genomic_DNA"/>
</dbReference>
<sequence length="168" mass="19762">MVNSYYTPLKSDIDPSLHSTDEHDAFQLLKREGAGDKSWQYEEKLLSNRGVYNWFQIREAIRKDNTKLGFFDTIEDADVFDGNSSNQHTSVFMKNSVPRTMEYWRKRQREIAINNGVDSDKKPYSTPKMRLHYRINQPQSSFNTPKHKVNELRAKSESQELRAQDKVK</sequence>
<keyword evidence="3" id="KW-1185">Reference proteome</keyword>
<protein>
    <submittedName>
        <fullName evidence="2">TUB4</fullName>
    </submittedName>
</protein>
<feature type="compositionally biased region" description="Basic and acidic residues" evidence="1">
    <location>
        <begin position="148"/>
        <end position="168"/>
    </location>
</feature>
<proteinExistence type="predicted"/>
<evidence type="ECO:0000313" key="2">
    <source>
        <dbReference type="EMBL" id="KAL0490120.1"/>
    </source>
</evidence>
<gene>
    <name evidence="2" type="ORF">AKO1_006633</name>
</gene>
<accession>A0AAW2ZKV6</accession>
<comment type="caution">
    <text evidence="2">The sequence shown here is derived from an EMBL/GenBank/DDBJ whole genome shotgun (WGS) entry which is preliminary data.</text>
</comment>
<organism evidence="2 3">
    <name type="scientific">Acrasis kona</name>
    <dbReference type="NCBI Taxonomy" id="1008807"/>
    <lineage>
        <taxon>Eukaryota</taxon>
        <taxon>Discoba</taxon>
        <taxon>Heterolobosea</taxon>
        <taxon>Tetramitia</taxon>
        <taxon>Eutetramitia</taxon>
        <taxon>Acrasidae</taxon>
        <taxon>Acrasis</taxon>
    </lineage>
</organism>
<name>A0AAW2ZKV6_9EUKA</name>
<evidence type="ECO:0000256" key="1">
    <source>
        <dbReference type="SAM" id="MobiDB-lite"/>
    </source>
</evidence>
<reference evidence="2 3" key="1">
    <citation type="submission" date="2024-03" db="EMBL/GenBank/DDBJ databases">
        <title>The Acrasis kona genome and developmental transcriptomes reveal deep origins of eukaryotic multicellular pathways.</title>
        <authorList>
            <person name="Sheikh S."/>
            <person name="Fu C.-J."/>
            <person name="Brown M.W."/>
            <person name="Baldauf S.L."/>
        </authorList>
    </citation>
    <scope>NUCLEOTIDE SEQUENCE [LARGE SCALE GENOMIC DNA]</scope>
    <source>
        <strain evidence="2 3">ATCC MYA-3509</strain>
    </source>
</reference>
<dbReference type="Proteomes" id="UP001431209">
    <property type="component" value="Unassembled WGS sequence"/>
</dbReference>
<dbReference type="AlphaFoldDB" id="A0AAW2ZKV6"/>